<reference evidence="1" key="1">
    <citation type="journal article" date="2019" name="Sci. Rep.">
        <title>Draft genome of Tanacetum cinerariifolium, the natural source of mosquito coil.</title>
        <authorList>
            <person name="Yamashiro T."/>
            <person name="Shiraishi A."/>
            <person name="Satake H."/>
            <person name="Nakayama K."/>
        </authorList>
    </citation>
    <scope>NUCLEOTIDE SEQUENCE</scope>
</reference>
<comment type="caution">
    <text evidence="1">The sequence shown here is derived from an EMBL/GenBank/DDBJ whole genome shotgun (WGS) entry which is preliminary data.</text>
</comment>
<feature type="non-terminal residue" evidence="1">
    <location>
        <position position="1"/>
    </location>
</feature>
<dbReference type="EMBL" id="BKCJ011063103">
    <property type="protein sequence ID" value="GFC77886.1"/>
    <property type="molecule type" value="Genomic_DNA"/>
</dbReference>
<proteinExistence type="predicted"/>
<name>A0A699QXH9_TANCI</name>
<organism evidence="1">
    <name type="scientific">Tanacetum cinerariifolium</name>
    <name type="common">Dalmatian daisy</name>
    <name type="synonym">Chrysanthemum cinerariifolium</name>
    <dbReference type="NCBI Taxonomy" id="118510"/>
    <lineage>
        <taxon>Eukaryota</taxon>
        <taxon>Viridiplantae</taxon>
        <taxon>Streptophyta</taxon>
        <taxon>Embryophyta</taxon>
        <taxon>Tracheophyta</taxon>
        <taxon>Spermatophyta</taxon>
        <taxon>Magnoliopsida</taxon>
        <taxon>eudicotyledons</taxon>
        <taxon>Gunneridae</taxon>
        <taxon>Pentapetalae</taxon>
        <taxon>asterids</taxon>
        <taxon>campanulids</taxon>
        <taxon>Asterales</taxon>
        <taxon>Asteraceae</taxon>
        <taxon>Asteroideae</taxon>
        <taxon>Anthemideae</taxon>
        <taxon>Anthemidinae</taxon>
        <taxon>Tanacetum</taxon>
    </lineage>
</organism>
<gene>
    <name evidence="1" type="ORF">Tci_849856</name>
</gene>
<accession>A0A699QXH9</accession>
<sequence>IFEMNNWKVAVKRRKHEY</sequence>
<protein>
    <submittedName>
        <fullName evidence="1">Uncharacterized protein</fullName>
    </submittedName>
</protein>
<evidence type="ECO:0000313" key="1">
    <source>
        <dbReference type="EMBL" id="GFC77886.1"/>
    </source>
</evidence>
<dbReference type="AlphaFoldDB" id="A0A699QXH9"/>